<gene>
    <name evidence="1" type="ordered locus">Metfor_0344</name>
</gene>
<organism evidence="1 2">
    <name type="scientific">Methanoregula formicica (strain DSM 22288 / NBRC 105244 / SMSP)</name>
    <dbReference type="NCBI Taxonomy" id="593750"/>
    <lineage>
        <taxon>Archaea</taxon>
        <taxon>Methanobacteriati</taxon>
        <taxon>Methanobacteriota</taxon>
        <taxon>Stenosarchaea group</taxon>
        <taxon>Methanomicrobia</taxon>
        <taxon>Methanomicrobiales</taxon>
        <taxon>Methanoregulaceae</taxon>
        <taxon>Methanoregula</taxon>
    </lineage>
</organism>
<reference evidence="1 2" key="2">
    <citation type="journal article" date="2014" name="Genome Announc.">
        <title>Complete Genome Sequence of Methanoregula formicica SMSPT, a Mesophilic Hydrogenotrophic Methanogen Isolated from a Methanogenic Upflow Anaerobic Sludge Blanket Reactor.</title>
        <authorList>
            <person name="Yamamoto K."/>
            <person name="Tamaki H."/>
            <person name="Cadillo-Quiroz H."/>
            <person name="Imachi H."/>
            <person name="Kyrpides N."/>
            <person name="Woyke T."/>
            <person name="Goodwin L."/>
            <person name="Zinder S.H."/>
            <person name="Kamagata Y."/>
            <person name="Liu W.T."/>
        </authorList>
    </citation>
    <scope>NUCLEOTIDE SEQUENCE [LARGE SCALE GENOMIC DNA]</scope>
    <source>
        <strain evidence="2">DSM 22288 / NBRC 105244 / SMSP</strain>
    </source>
</reference>
<sequence>MAQLIIEPKKGKDGQIEYIVNYHDKKSDNSFTITITTDLNEAMEKLKATLDDEVQAMLQKK</sequence>
<dbReference type="AlphaFoldDB" id="L0HBL2"/>
<dbReference type="Proteomes" id="UP000010824">
    <property type="component" value="Chromosome"/>
</dbReference>
<evidence type="ECO:0000313" key="1">
    <source>
        <dbReference type="EMBL" id="AGB01420.1"/>
    </source>
</evidence>
<dbReference type="OrthoDB" id="377549at2157"/>
<dbReference type="GeneID" id="14309017"/>
<protein>
    <submittedName>
        <fullName evidence="1">Uncharacterized protein</fullName>
    </submittedName>
</protein>
<dbReference type="KEGG" id="mfo:Metfor_0344"/>
<proteinExistence type="predicted"/>
<evidence type="ECO:0000313" key="2">
    <source>
        <dbReference type="Proteomes" id="UP000010824"/>
    </source>
</evidence>
<accession>L0HBL2</accession>
<name>L0HBL2_METFS</name>
<dbReference type="InParanoid" id="L0HBL2"/>
<keyword evidence="2" id="KW-1185">Reference proteome</keyword>
<dbReference type="HOGENOM" id="CLU_2930193_0_0_2"/>
<reference evidence="2" key="1">
    <citation type="submission" date="2011-12" db="EMBL/GenBank/DDBJ databases">
        <title>Complete sequence of Methanoregula formicicum SMSP.</title>
        <authorList>
            <person name="Lucas S."/>
            <person name="Han J."/>
            <person name="Lapidus A."/>
            <person name="Cheng J.-F."/>
            <person name="Goodwin L."/>
            <person name="Pitluck S."/>
            <person name="Peters L."/>
            <person name="Ovchinnikova G."/>
            <person name="Teshima H."/>
            <person name="Detter J.C."/>
            <person name="Han C."/>
            <person name="Tapia R."/>
            <person name="Land M."/>
            <person name="Hauser L."/>
            <person name="Kyrpides N."/>
            <person name="Ivanova N."/>
            <person name="Pagani I."/>
            <person name="Imachi H."/>
            <person name="Tamaki H."/>
            <person name="Sekiguchi Y."/>
            <person name="Kamagata Y."/>
            <person name="Cadillo-Quiroz H."/>
            <person name="Zinder S."/>
            <person name="Liu W.-T."/>
            <person name="Woyke T."/>
        </authorList>
    </citation>
    <scope>NUCLEOTIDE SEQUENCE [LARGE SCALE GENOMIC DNA]</scope>
    <source>
        <strain evidence="2">DSM 22288 / NBRC 105244 / SMSP</strain>
    </source>
</reference>
<dbReference type="RefSeq" id="WP_015284384.1">
    <property type="nucleotide sequence ID" value="NC_019943.1"/>
</dbReference>
<dbReference type="EMBL" id="CP003167">
    <property type="protein sequence ID" value="AGB01420.1"/>
    <property type="molecule type" value="Genomic_DNA"/>
</dbReference>
<dbReference type="eggNOG" id="arCOG12710">
    <property type="taxonomic scope" value="Archaea"/>
</dbReference>